<comment type="caution">
    <text evidence="1">The sequence shown here is derived from an EMBL/GenBank/DDBJ whole genome shotgun (WGS) entry which is preliminary data.</text>
</comment>
<dbReference type="eggNOG" id="ENOG503298Y">
    <property type="taxonomic scope" value="Bacteria"/>
</dbReference>
<organism evidence="1 2">
    <name type="scientific">Corynebacterium durum F0235</name>
    <dbReference type="NCBI Taxonomy" id="1035195"/>
    <lineage>
        <taxon>Bacteria</taxon>
        <taxon>Bacillati</taxon>
        <taxon>Actinomycetota</taxon>
        <taxon>Actinomycetes</taxon>
        <taxon>Mycobacteriales</taxon>
        <taxon>Corynebacteriaceae</taxon>
        <taxon>Corynebacterium</taxon>
    </lineage>
</organism>
<dbReference type="STRING" id="1035195.HMPREF9997_01036"/>
<dbReference type="EMBL" id="AMEM01000016">
    <property type="protein sequence ID" value="EKX90969.1"/>
    <property type="molecule type" value="Genomic_DNA"/>
</dbReference>
<name>L1MJ43_9CORY</name>
<sequence>MSKSTQTAETGARHRKIRGRDLNTNDIAAAALPFITRIRRELPGIRAVLLGTRDGIHICSVGLSKAEDAARLSALNSSMYGVSGAQVQLMGHPDAAGGETVVAVTMPDEIIMVVSVDYEPVNNLLLWVSAEDTQLGMVIHHIRNAADELAEWLVDD</sequence>
<accession>L1MJ43</accession>
<reference evidence="1 2" key="1">
    <citation type="submission" date="2012-05" db="EMBL/GenBank/DDBJ databases">
        <authorList>
            <person name="Weinstock G."/>
            <person name="Sodergren E."/>
            <person name="Lobos E.A."/>
            <person name="Fulton L."/>
            <person name="Fulton R."/>
            <person name="Courtney L."/>
            <person name="Fronick C."/>
            <person name="O'Laughlin M."/>
            <person name="Godfrey J."/>
            <person name="Wilson R.M."/>
            <person name="Miner T."/>
            <person name="Farmer C."/>
            <person name="Delehaunty K."/>
            <person name="Cordes M."/>
            <person name="Minx P."/>
            <person name="Tomlinson C."/>
            <person name="Chen J."/>
            <person name="Wollam A."/>
            <person name="Pepin K.H."/>
            <person name="Bhonagiri V."/>
            <person name="Zhang X."/>
            <person name="Suruliraj S."/>
            <person name="Warren W."/>
            <person name="Mitreva M."/>
            <person name="Mardis E.R."/>
            <person name="Wilson R.K."/>
        </authorList>
    </citation>
    <scope>NUCLEOTIDE SEQUENCE [LARGE SCALE GENOMIC DNA]</scope>
    <source>
        <strain evidence="1 2">F0235</strain>
    </source>
</reference>
<dbReference type="PATRIC" id="fig|1035195.3.peg.921"/>
<dbReference type="RefSeq" id="WP_006063274.1">
    <property type="nucleotide sequence ID" value="NZ_KB290830.1"/>
</dbReference>
<evidence type="ECO:0000313" key="1">
    <source>
        <dbReference type="EMBL" id="EKX90969.1"/>
    </source>
</evidence>
<dbReference type="OrthoDB" id="4426823at2"/>
<dbReference type="Gene3D" id="3.30.450.30">
    <property type="entry name" value="Dynein light chain 2a, cytoplasmic"/>
    <property type="match status" value="1"/>
</dbReference>
<keyword evidence="2" id="KW-1185">Reference proteome</keyword>
<dbReference type="GeneID" id="84896364"/>
<protein>
    <recommendedName>
        <fullName evidence="3">Roadblock/LAMTOR2 domain-containing protein</fullName>
    </recommendedName>
</protein>
<evidence type="ECO:0008006" key="3">
    <source>
        <dbReference type="Google" id="ProtNLM"/>
    </source>
</evidence>
<gene>
    <name evidence="1" type="ORF">HMPREF9997_01036</name>
</gene>
<evidence type="ECO:0000313" key="2">
    <source>
        <dbReference type="Proteomes" id="UP000010445"/>
    </source>
</evidence>
<dbReference type="HOGENOM" id="CLU_1719261_0_0_11"/>
<dbReference type="Proteomes" id="UP000010445">
    <property type="component" value="Unassembled WGS sequence"/>
</dbReference>
<proteinExistence type="predicted"/>
<dbReference type="AlphaFoldDB" id="L1MJ43"/>
<dbReference type="SUPFAM" id="SSF103196">
    <property type="entry name" value="Roadblock/LC7 domain"/>
    <property type="match status" value="1"/>
</dbReference>